<evidence type="ECO:0000256" key="1">
    <source>
        <dbReference type="SAM" id="Phobius"/>
    </source>
</evidence>
<sequence length="374" mass="40817">MINVLLIADQVRLEQIVISAAKACNANVHHIVSLNIPEEVKSGSPAVIFIQNRLSGLSGDILARHLRTFFSSEAGSVILLSADNSDSPQALKFVDDCIDLNQSDAEVALRVTEALNNHMCKSGSNTPDMAISGGPGAPAPVTEVTDRVSLSGDQISLQQKATVDSPFLDKLEGALTDLEPFPIQDRTPPPSESHYAERAGDFVIEEETPRQRVWFYLGISIVFAASLYFFIGGKLQVNRKPSTTSATATIPRTEAGPGMTRLPAFIPTSRPDLAYGKEHPGWERYLDSSNEFKVFRKNGVISALQIIDRSAKGLSGSFVRNVLHESAAAVSYSITSTEVKGNYIIEKGVTDKASVIVYRRRSDRQMKAFVLYFQ</sequence>
<name>B9M4E3_GEODF</name>
<organism evidence="2 3">
    <name type="scientific">Geotalea daltonii (strain DSM 22248 / JCM 15807 / FRC-32)</name>
    <name type="common">Geobacter daltonii</name>
    <dbReference type="NCBI Taxonomy" id="316067"/>
    <lineage>
        <taxon>Bacteria</taxon>
        <taxon>Pseudomonadati</taxon>
        <taxon>Thermodesulfobacteriota</taxon>
        <taxon>Desulfuromonadia</taxon>
        <taxon>Geobacterales</taxon>
        <taxon>Geobacteraceae</taxon>
        <taxon>Geotalea</taxon>
    </lineage>
</organism>
<dbReference type="eggNOG" id="COG0745">
    <property type="taxonomic scope" value="Bacteria"/>
</dbReference>
<evidence type="ECO:0000313" key="2">
    <source>
        <dbReference type="EMBL" id="ACM19669.1"/>
    </source>
</evidence>
<dbReference type="AlphaFoldDB" id="B9M4E3"/>
<proteinExistence type="predicted"/>
<protein>
    <submittedName>
        <fullName evidence="2">Uncharacterized protein</fullName>
    </submittedName>
</protein>
<keyword evidence="3" id="KW-1185">Reference proteome</keyword>
<dbReference type="Proteomes" id="UP000007721">
    <property type="component" value="Chromosome"/>
</dbReference>
<dbReference type="HOGENOM" id="CLU_672256_0_0_7"/>
<reference evidence="2 3" key="1">
    <citation type="submission" date="2009-01" db="EMBL/GenBank/DDBJ databases">
        <title>Complete sequence of Geobacter sp. FRC-32.</title>
        <authorList>
            <consortium name="US DOE Joint Genome Institute"/>
            <person name="Lucas S."/>
            <person name="Copeland A."/>
            <person name="Lapidus A."/>
            <person name="Glavina del Rio T."/>
            <person name="Dalin E."/>
            <person name="Tice H."/>
            <person name="Bruce D."/>
            <person name="Goodwin L."/>
            <person name="Pitluck S."/>
            <person name="Saunders E."/>
            <person name="Brettin T."/>
            <person name="Detter J.C."/>
            <person name="Han C."/>
            <person name="Larimer F."/>
            <person name="Land M."/>
            <person name="Hauser L."/>
            <person name="Kyrpides N."/>
            <person name="Ovchinnikova G."/>
            <person name="Kostka J."/>
            <person name="Richardson P."/>
        </authorList>
    </citation>
    <scope>NUCLEOTIDE SEQUENCE [LARGE SCALE GENOMIC DNA]</scope>
    <source>
        <strain evidence="3">DSM 22248 / JCM 15807 / FRC-32</strain>
    </source>
</reference>
<keyword evidence="1" id="KW-0472">Membrane</keyword>
<dbReference type="OrthoDB" id="5398650at2"/>
<accession>B9M4E3</accession>
<evidence type="ECO:0000313" key="3">
    <source>
        <dbReference type="Proteomes" id="UP000007721"/>
    </source>
</evidence>
<feature type="transmembrane region" description="Helical" evidence="1">
    <location>
        <begin position="213"/>
        <end position="231"/>
    </location>
</feature>
<dbReference type="RefSeq" id="WP_012646398.1">
    <property type="nucleotide sequence ID" value="NC_011979.1"/>
</dbReference>
<dbReference type="EMBL" id="CP001390">
    <property type="protein sequence ID" value="ACM19669.1"/>
    <property type="molecule type" value="Genomic_DNA"/>
</dbReference>
<keyword evidence="1" id="KW-1133">Transmembrane helix</keyword>
<keyword evidence="1" id="KW-0812">Transmembrane</keyword>
<dbReference type="KEGG" id="geo:Geob_1309"/>
<gene>
    <name evidence="2" type="ordered locus">Geob_1309</name>
</gene>